<dbReference type="GO" id="GO:0004672">
    <property type="term" value="F:protein kinase activity"/>
    <property type="evidence" value="ECO:0007669"/>
    <property type="project" value="InterPro"/>
</dbReference>
<feature type="domain" description="Protein kinase" evidence="1">
    <location>
        <begin position="1"/>
        <end position="164"/>
    </location>
</feature>
<protein>
    <recommendedName>
        <fullName evidence="1">Protein kinase domain-containing protein</fullName>
    </recommendedName>
</protein>
<keyword evidence="3" id="KW-1185">Reference proteome</keyword>
<dbReference type="AlphaFoldDB" id="A0A0C3CZ31"/>
<dbReference type="InterPro" id="IPR000719">
    <property type="entry name" value="Prot_kinase_dom"/>
</dbReference>
<gene>
    <name evidence="2" type="ORF">M413DRAFT_438245</name>
</gene>
<evidence type="ECO:0000259" key="1">
    <source>
        <dbReference type="PROSITE" id="PS50011"/>
    </source>
</evidence>
<dbReference type="EMBL" id="KN831768">
    <property type="protein sequence ID" value="KIM49081.1"/>
    <property type="molecule type" value="Genomic_DNA"/>
</dbReference>
<dbReference type="Proteomes" id="UP000053424">
    <property type="component" value="Unassembled WGS sequence"/>
</dbReference>
<dbReference type="Pfam" id="PF00069">
    <property type="entry name" value="Pkinase"/>
    <property type="match status" value="1"/>
</dbReference>
<dbReference type="InterPro" id="IPR011009">
    <property type="entry name" value="Kinase-like_dom_sf"/>
</dbReference>
<dbReference type="PANTHER" id="PTHR24362">
    <property type="entry name" value="SERINE/THREONINE-PROTEIN KINASE NEK"/>
    <property type="match status" value="1"/>
</dbReference>
<dbReference type="HOGENOM" id="CLU_1619233_0_0_1"/>
<reference evidence="3" key="2">
    <citation type="submission" date="2015-01" db="EMBL/GenBank/DDBJ databases">
        <title>Evolutionary Origins and Diversification of the Mycorrhizal Mutualists.</title>
        <authorList>
            <consortium name="DOE Joint Genome Institute"/>
            <consortium name="Mycorrhizal Genomics Consortium"/>
            <person name="Kohler A."/>
            <person name="Kuo A."/>
            <person name="Nagy L.G."/>
            <person name="Floudas D."/>
            <person name="Copeland A."/>
            <person name="Barry K.W."/>
            <person name="Cichocki N."/>
            <person name="Veneault-Fourrey C."/>
            <person name="LaButti K."/>
            <person name="Lindquist E.A."/>
            <person name="Lipzen A."/>
            <person name="Lundell T."/>
            <person name="Morin E."/>
            <person name="Murat C."/>
            <person name="Riley R."/>
            <person name="Ohm R."/>
            <person name="Sun H."/>
            <person name="Tunlid A."/>
            <person name="Henrissat B."/>
            <person name="Grigoriev I.V."/>
            <person name="Hibbett D.S."/>
            <person name="Martin F."/>
        </authorList>
    </citation>
    <scope>NUCLEOTIDE SEQUENCE [LARGE SCALE GENOMIC DNA]</scope>
    <source>
        <strain evidence="3">h7</strain>
    </source>
</reference>
<dbReference type="GO" id="GO:0005524">
    <property type="term" value="F:ATP binding"/>
    <property type="evidence" value="ECO:0007669"/>
    <property type="project" value="InterPro"/>
</dbReference>
<evidence type="ECO:0000313" key="2">
    <source>
        <dbReference type="EMBL" id="KIM49081.1"/>
    </source>
</evidence>
<dbReference type="OrthoDB" id="3173976at2759"/>
<organism evidence="2 3">
    <name type="scientific">Hebeloma cylindrosporum</name>
    <dbReference type="NCBI Taxonomy" id="76867"/>
    <lineage>
        <taxon>Eukaryota</taxon>
        <taxon>Fungi</taxon>
        <taxon>Dikarya</taxon>
        <taxon>Basidiomycota</taxon>
        <taxon>Agaricomycotina</taxon>
        <taxon>Agaricomycetes</taxon>
        <taxon>Agaricomycetidae</taxon>
        <taxon>Agaricales</taxon>
        <taxon>Agaricineae</taxon>
        <taxon>Hymenogastraceae</taxon>
        <taxon>Hebeloma</taxon>
    </lineage>
</organism>
<proteinExistence type="predicted"/>
<dbReference type="STRING" id="686832.A0A0C3CZ31"/>
<sequence length="164" mass="18923">MEEWSSQLITSSGPCCMARFLSAVRQCIEHVVFMHRHRIAHLDISLRNIVTDYEGHYAYIDFELSRQFDRSCTPLVHVFRATEMPPECDRNIGVDPFKVDVWALAVLILRACKLTGYWVPELMFLLRPMLDEEPNRRPSAVSCLETINYITRTLAIGPICNPSH</sequence>
<dbReference type="PANTHER" id="PTHR24362:SF309">
    <property type="entry name" value="PROTEIN KINASE DOMAIN-CONTAINING PROTEIN"/>
    <property type="match status" value="1"/>
</dbReference>
<evidence type="ECO:0000313" key="3">
    <source>
        <dbReference type="Proteomes" id="UP000053424"/>
    </source>
</evidence>
<dbReference type="PROSITE" id="PS50011">
    <property type="entry name" value="PROTEIN_KINASE_DOM"/>
    <property type="match status" value="1"/>
</dbReference>
<name>A0A0C3CZ31_HEBCY</name>
<dbReference type="SUPFAM" id="SSF56112">
    <property type="entry name" value="Protein kinase-like (PK-like)"/>
    <property type="match status" value="1"/>
</dbReference>
<dbReference type="Gene3D" id="1.10.510.10">
    <property type="entry name" value="Transferase(Phosphotransferase) domain 1"/>
    <property type="match status" value="1"/>
</dbReference>
<reference evidence="2 3" key="1">
    <citation type="submission" date="2014-04" db="EMBL/GenBank/DDBJ databases">
        <authorList>
            <consortium name="DOE Joint Genome Institute"/>
            <person name="Kuo A."/>
            <person name="Gay G."/>
            <person name="Dore J."/>
            <person name="Kohler A."/>
            <person name="Nagy L.G."/>
            <person name="Floudas D."/>
            <person name="Copeland A."/>
            <person name="Barry K.W."/>
            <person name="Cichocki N."/>
            <person name="Veneault-Fourrey C."/>
            <person name="LaButti K."/>
            <person name="Lindquist E.A."/>
            <person name="Lipzen A."/>
            <person name="Lundell T."/>
            <person name="Morin E."/>
            <person name="Murat C."/>
            <person name="Sun H."/>
            <person name="Tunlid A."/>
            <person name="Henrissat B."/>
            <person name="Grigoriev I.V."/>
            <person name="Hibbett D.S."/>
            <person name="Martin F."/>
            <person name="Nordberg H.P."/>
            <person name="Cantor M.N."/>
            <person name="Hua S.X."/>
        </authorList>
    </citation>
    <scope>NUCLEOTIDE SEQUENCE [LARGE SCALE GENOMIC DNA]</scope>
    <source>
        <strain evidence="3">h7</strain>
    </source>
</reference>
<accession>A0A0C3CZ31</accession>